<keyword evidence="8 14" id="KW-0808">Transferase</keyword>
<feature type="binding site" evidence="14">
    <location>
        <position position="50"/>
    </location>
    <ligand>
        <name>iminosuccinate</name>
        <dbReference type="ChEBI" id="CHEBI:77875"/>
    </ligand>
</feature>
<evidence type="ECO:0000256" key="10">
    <source>
        <dbReference type="ARBA" id="ARBA00023004"/>
    </source>
</evidence>
<dbReference type="Gene3D" id="3.40.50.10800">
    <property type="entry name" value="NadA-like"/>
    <property type="match status" value="3"/>
</dbReference>
<evidence type="ECO:0000256" key="8">
    <source>
        <dbReference type="ARBA" id="ARBA00022679"/>
    </source>
</evidence>
<evidence type="ECO:0000256" key="9">
    <source>
        <dbReference type="ARBA" id="ARBA00022723"/>
    </source>
</evidence>
<evidence type="ECO:0000256" key="14">
    <source>
        <dbReference type="HAMAP-Rule" id="MF_00568"/>
    </source>
</evidence>
<feature type="binding site" evidence="14">
    <location>
        <position position="95"/>
    </location>
    <ligand>
        <name>[4Fe-4S] cluster</name>
        <dbReference type="ChEBI" id="CHEBI:49883"/>
    </ligand>
</feature>
<dbReference type="InterPro" id="IPR023066">
    <property type="entry name" value="Quinolinate_synth_type2"/>
</dbReference>
<feature type="binding site" evidence="14">
    <location>
        <position position="138"/>
    </location>
    <ligand>
        <name>iminosuccinate</name>
        <dbReference type="ChEBI" id="CHEBI:77875"/>
    </ligand>
</feature>
<keyword evidence="5 14" id="KW-0004">4Fe-4S</keyword>
<comment type="subcellular location">
    <subcellularLocation>
        <location evidence="2 14">Cytoplasm</location>
    </subcellularLocation>
</comment>
<evidence type="ECO:0000256" key="11">
    <source>
        <dbReference type="ARBA" id="ARBA00023014"/>
    </source>
</evidence>
<dbReference type="UniPathway" id="UPA00253">
    <property type="reaction ID" value="UER00327"/>
</dbReference>
<dbReference type="AlphaFoldDB" id="A0A510HNZ7"/>
<feature type="binding site" evidence="14">
    <location>
        <position position="278"/>
    </location>
    <ligand>
        <name>[4Fe-4S] cluster</name>
        <dbReference type="ChEBI" id="CHEBI:49883"/>
    </ligand>
</feature>
<feature type="binding site" evidence="14">
    <location>
        <position position="224"/>
    </location>
    <ligand>
        <name>iminosuccinate</name>
        <dbReference type="ChEBI" id="CHEBI:77875"/>
    </ligand>
</feature>
<comment type="catalytic activity">
    <reaction evidence="12">
        <text>iminosuccinate + dihydroxyacetone phosphate = quinolinate + phosphate + 2 H2O + H(+)</text>
        <dbReference type="Rhea" id="RHEA:25888"/>
        <dbReference type="ChEBI" id="CHEBI:15377"/>
        <dbReference type="ChEBI" id="CHEBI:15378"/>
        <dbReference type="ChEBI" id="CHEBI:29959"/>
        <dbReference type="ChEBI" id="CHEBI:43474"/>
        <dbReference type="ChEBI" id="CHEBI:57642"/>
        <dbReference type="ChEBI" id="CHEBI:77875"/>
        <dbReference type="EC" id="2.5.1.72"/>
    </reaction>
    <physiologicalReaction direction="left-to-right" evidence="12">
        <dbReference type="Rhea" id="RHEA:25889"/>
    </physiologicalReaction>
</comment>
<evidence type="ECO:0000256" key="1">
    <source>
        <dbReference type="ARBA" id="ARBA00003791"/>
    </source>
</evidence>
<dbReference type="PANTHER" id="PTHR30573">
    <property type="entry name" value="QUINOLINATE SYNTHETASE A"/>
    <property type="match status" value="1"/>
</dbReference>
<dbReference type="NCBIfam" id="TIGR00550">
    <property type="entry name" value="nadA"/>
    <property type="match status" value="1"/>
</dbReference>
<protein>
    <recommendedName>
        <fullName evidence="13 14">Quinolinate synthase</fullName>
        <ecNumber evidence="4 14">2.5.1.72</ecNumber>
    </recommendedName>
</protein>
<dbReference type="Pfam" id="PF02445">
    <property type="entry name" value="NadA"/>
    <property type="match status" value="1"/>
</dbReference>
<dbReference type="GO" id="GO:0005829">
    <property type="term" value="C:cytosol"/>
    <property type="evidence" value="ECO:0007669"/>
    <property type="project" value="TreeGrafter"/>
</dbReference>
<accession>A0A510HNZ7</accession>
<dbReference type="InterPro" id="IPR003473">
    <property type="entry name" value="NadA"/>
</dbReference>
<name>A0A510HNZ7_9ACTN</name>
<dbReference type="InterPro" id="IPR036094">
    <property type="entry name" value="NadA_sf"/>
</dbReference>
<evidence type="ECO:0000256" key="13">
    <source>
        <dbReference type="ARBA" id="ARBA00073059"/>
    </source>
</evidence>
<feature type="binding site" evidence="14">
    <location>
        <position position="181"/>
    </location>
    <ligand>
        <name>[4Fe-4S] cluster</name>
        <dbReference type="ChEBI" id="CHEBI:49883"/>
    </ligand>
</feature>
<dbReference type="FunFam" id="3.40.50.10800:FF:000003">
    <property type="entry name" value="Quinolinate synthase A"/>
    <property type="match status" value="1"/>
</dbReference>
<sequence length="321" mass="35562">MRMAGVISTGGGLDLFEEIDRLREELGAVILAHYYQEPEIQDIADFVGDSLQLARQAQRTDAGVIVFCGVHFMAETAKILNPDRTVVLPDLEAGCSLADSCPADDFAAFLDRHPGHVVVSYVNTSAAVKALSDVICTSSNAERVIASIPEDSPIVFAPDRHLGRYLMEKTGREMVLWPGSCMVHVRFSEKKIRQLKIRHPDAEVLAHPECEAAVLELADHIGSTSSLLRRAVESPARRFIVATEPGIIHQMKKAAPGKEFIRAPGRGPEGSCEACSECPHMRRNTLEKLYRCMRDLEPEITLDEELRLRALRPIERMLELG</sequence>
<keyword evidence="7 14" id="KW-0662">Pyridine nucleotide biosynthesis</keyword>
<feature type="binding site" evidence="14">
    <location>
        <position position="33"/>
    </location>
    <ligand>
        <name>iminosuccinate</name>
        <dbReference type="ChEBI" id="CHEBI:77875"/>
    </ligand>
</feature>
<dbReference type="GO" id="GO:0008987">
    <property type="term" value="F:quinolinate synthetase A activity"/>
    <property type="evidence" value="ECO:0007669"/>
    <property type="project" value="UniProtKB-UniRule"/>
</dbReference>
<evidence type="ECO:0000256" key="12">
    <source>
        <dbReference type="ARBA" id="ARBA00050125"/>
    </source>
</evidence>
<comment type="similarity">
    <text evidence="14">Belongs to the quinolinate synthase family. Type 2 subfamily.</text>
</comment>
<dbReference type="GO" id="GO:0034628">
    <property type="term" value="P:'de novo' NAD+ biosynthetic process from L-aspartate"/>
    <property type="evidence" value="ECO:0007669"/>
    <property type="project" value="TreeGrafter"/>
</dbReference>
<proteinExistence type="inferred from homology"/>
<evidence type="ECO:0000256" key="5">
    <source>
        <dbReference type="ARBA" id="ARBA00022485"/>
    </source>
</evidence>
<evidence type="ECO:0000256" key="6">
    <source>
        <dbReference type="ARBA" id="ARBA00022490"/>
    </source>
</evidence>
<feature type="binding site" evidence="14">
    <location>
        <begin position="207"/>
        <end position="209"/>
    </location>
    <ligand>
        <name>iminosuccinate</name>
        <dbReference type="ChEBI" id="CHEBI:77875"/>
    </ligand>
</feature>
<evidence type="ECO:0000313" key="16">
    <source>
        <dbReference type="Proteomes" id="UP000318065"/>
    </source>
</evidence>
<keyword evidence="10 14" id="KW-0408">Iron</keyword>
<keyword evidence="11 14" id="KW-0411">Iron-sulfur</keyword>
<gene>
    <name evidence="14 15" type="primary">nadA</name>
    <name evidence="15" type="ORF">RxyAA322_22310</name>
</gene>
<evidence type="ECO:0000256" key="2">
    <source>
        <dbReference type="ARBA" id="ARBA00004496"/>
    </source>
</evidence>
<comment type="pathway">
    <text evidence="3 14">Cofactor biosynthesis; NAD(+) biosynthesis; quinolinate from iminoaspartate: step 1/1.</text>
</comment>
<keyword evidence="9 14" id="KW-0479">Metal-binding</keyword>
<dbReference type="Proteomes" id="UP000318065">
    <property type="component" value="Chromosome"/>
</dbReference>
<dbReference type="PANTHER" id="PTHR30573:SF0">
    <property type="entry name" value="QUINOLINATE SYNTHASE, CHLOROPLASTIC"/>
    <property type="match status" value="1"/>
</dbReference>
<keyword evidence="16" id="KW-1185">Reference proteome</keyword>
<feature type="binding site" evidence="14">
    <location>
        <begin position="121"/>
        <end position="123"/>
    </location>
    <ligand>
        <name>iminosuccinate</name>
        <dbReference type="ChEBI" id="CHEBI:77875"/>
    </ligand>
</feature>
<dbReference type="HAMAP" id="MF_00568">
    <property type="entry name" value="NadA_type2"/>
    <property type="match status" value="1"/>
</dbReference>
<dbReference type="NCBIfam" id="NF006879">
    <property type="entry name" value="PRK09375.1-4"/>
    <property type="match status" value="1"/>
</dbReference>
<comment type="cofactor">
    <cofactor evidence="14">
        <name>[4Fe-4S] cluster</name>
        <dbReference type="ChEBI" id="CHEBI:49883"/>
    </cofactor>
    <text evidence="14">Binds 1 [4Fe-4S] cluster per subunit.</text>
</comment>
<comment type="function">
    <text evidence="1 14">Catalyzes the condensation of iminoaspartate with dihydroxyacetone phosphate to form quinolinate.</text>
</comment>
<dbReference type="GO" id="GO:0046872">
    <property type="term" value="F:metal ion binding"/>
    <property type="evidence" value="ECO:0007669"/>
    <property type="project" value="UniProtKB-KW"/>
</dbReference>
<dbReference type="GO" id="GO:0051539">
    <property type="term" value="F:4 iron, 4 sulfur cluster binding"/>
    <property type="evidence" value="ECO:0007669"/>
    <property type="project" value="UniProtKB-KW"/>
</dbReference>
<evidence type="ECO:0000256" key="4">
    <source>
        <dbReference type="ARBA" id="ARBA00012669"/>
    </source>
</evidence>
<organism evidence="15 16">
    <name type="scientific">Rubrobacter xylanophilus</name>
    <dbReference type="NCBI Taxonomy" id="49319"/>
    <lineage>
        <taxon>Bacteria</taxon>
        <taxon>Bacillati</taxon>
        <taxon>Actinomycetota</taxon>
        <taxon>Rubrobacteria</taxon>
        <taxon>Rubrobacterales</taxon>
        <taxon>Rubrobacteraceae</taxon>
        <taxon>Rubrobacter</taxon>
    </lineage>
</organism>
<evidence type="ECO:0000256" key="3">
    <source>
        <dbReference type="ARBA" id="ARBA00005065"/>
    </source>
</evidence>
<dbReference type="FunFam" id="3.40.50.10800:FF:000001">
    <property type="entry name" value="Quinolinate synthase A"/>
    <property type="match status" value="1"/>
</dbReference>
<evidence type="ECO:0000313" key="15">
    <source>
        <dbReference type="EMBL" id="BBL80377.1"/>
    </source>
</evidence>
<dbReference type="EC" id="2.5.1.72" evidence="4 14"/>
<reference evidence="15" key="1">
    <citation type="journal article" date="2019" name="Microbiol. Resour. Announc.">
        <title>Complete Genome Sequence of Rubrobacter xylanophilus Strain AA3-22, Isolated from Arima Onsen in Japan.</title>
        <authorList>
            <person name="Tomariguchi N."/>
            <person name="Miyazaki K."/>
        </authorList>
    </citation>
    <scope>NUCLEOTIDE SEQUENCE [LARGE SCALE GENOMIC DNA]</scope>
    <source>
        <strain evidence="15">AA3-22</strain>
    </source>
</reference>
<dbReference type="NCBIfam" id="NF006878">
    <property type="entry name" value="PRK09375.1-2"/>
    <property type="match status" value="1"/>
</dbReference>
<dbReference type="EMBL" id="AP019791">
    <property type="protein sequence ID" value="BBL80377.1"/>
    <property type="molecule type" value="Genomic_DNA"/>
</dbReference>
<evidence type="ECO:0000256" key="7">
    <source>
        <dbReference type="ARBA" id="ARBA00022642"/>
    </source>
</evidence>
<dbReference type="SUPFAM" id="SSF142754">
    <property type="entry name" value="NadA-like"/>
    <property type="match status" value="1"/>
</dbReference>
<keyword evidence="6 14" id="KW-0963">Cytoplasm</keyword>